<dbReference type="EMBL" id="CYZU01000011">
    <property type="protein sequence ID" value="CUO19603.1"/>
    <property type="molecule type" value="Genomic_DNA"/>
</dbReference>
<proteinExistence type="inferred from homology"/>
<dbReference type="RefSeq" id="WP_050641292.1">
    <property type="nucleotide sequence ID" value="NZ_CABKUE010000009.1"/>
</dbReference>
<gene>
    <name evidence="2" type="ORF">ERS852491_01531</name>
</gene>
<dbReference type="AlphaFoldDB" id="A0A174D2C2"/>
<comment type="similarity">
    <text evidence="1">Belongs to the UPF0751 family.</text>
</comment>
<evidence type="ECO:0000313" key="2">
    <source>
        <dbReference type="EMBL" id="CUO19603.1"/>
    </source>
</evidence>
<organism evidence="2 3">
    <name type="scientific">Faecalicatena contorta</name>
    <dbReference type="NCBI Taxonomy" id="39482"/>
    <lineage>
        <taxon>Bacteria</taxon>
        <taxon>Bacillati</taxon>
        <taxon>Bacillota</taxon>
        <taxon>Clostridia</taxon>
        <taxon>Lachnospirales</taxon>
        <taxon>Lachnospiraceae</taxon>
        <taxon>Faecalicatena</taxon>
    </lineage>
</organism>
<accession>A0A174D2C2</accession>
<dbReference type="InterPro" id="IPR016772">
    <property type="entry name" value="UCP020408"/>
</dbReference>
<dbReference type="Proteomes" id="UP000095544">
    <property type="component" value="Unassembled WGS sequence"/>
</dbReference>
<sequence length="95" mass="10223">MSIVIIGGHDRMVGQYKKICKQFHCKAKVFTQMSAALGKQIGSPDLIVLFTNTVSHKMVKCAVDEAGRCNADVIRCHTSSKNALEEILGGVCGNA</sequence>
<protein>
    <submittedName>
        <fullName evidence="2">Uncharacterized protein conserved in bacteria (DUF2325)</fullName>
    </submittedName>
</protein>
<name>A0A174D2C2_9FIRM</name>
<dbReference type="Pfam" id="PF10087">
    <property type="entry name" value="DUF2325"/>
    <property type="match status" value="1"/>
</dbReference>
<evidence type="ECO:0000256" key="1">
    <source>
        <dbReference type="ARBA" id="ARBA00007189"/>
    </source>
</evidence>
<reference evidence="2 3" key="1">
    <citation type="submission" date="2015-09" db="EMBL/GenBank/DDBJ databases">
        <authorList>
            <consortium name="Pathogen Informatics"/>
        </authorList>
    </citation>
    <scope>NUCLEOTIDE SEQUENCE [LARGE SCALE GENOMIC DNA]</scope>
    <source>
        <strain evidence="2 3">2789STDY5834876</strain>
    </source>
</reference>
<dbReference type="STRING" id="39482.ERS852491_01531"/>
<dbReference type="OrthoDB" id="5396775at2"/>
<evidence type="ECO:0000313" key="3">
    <source>
        <dbReference type="Proteomes" id="UP000095544"/>
    </source>
</evidence>